<accession>A0A4R1GDU7</accession>
<dbReference type="GO" id="GO:0015031">
    <property type="term" value="P:protein transport"/>
    <property type="evidence" value="ECO:0007669"/>
    <property type="project" value="UniProtKB-KW"/>
</dbReference>
<organism evidence="8 9">
    <name type="scientific">Phorcysia thermohydrogeniphila</name>
    <dbReference type="NCBI Taxonomy" id="936138"/>
    <lineage>
        <taxon>Bacteria</taxon>
        <taxon>Pseudomonadati</taxon>
        <taxon>Aquificota</taxon>
        <taxon>Aquificia</taxon>
        <taxon>Desulfurobacteriales</taxon>
        <taxon>Desulfurobacteriaceae</taxon>
        <taxon>Phorcysia</taxon>
    </lineage>
</organism>
<dbReference type="Pfam" id="PF02472">
    <property type="entry name" value="ExbD"/>
    <property type="match status" value="1"/>
</dbReference>
<comment type="similarity">
    <text evidence="2 7">Belongs to the ExbD/TolR family.</text>
</comment>
<dbReference type="InterPro" id="IPR003400">
    <property type="entry name" value="ExbD"/>
</dbReference>
<keyword evidence="4 7" id="KW-0812">Transmembrane</keyword>
<keyword evidence="7" id="KW-0813">Transport</keyword>
<dbReference type="Gene3D" id="3.30.420.270">
    <property type="match status" value="1"/>
</dbReference>
<keyword evidence="9" id="KW-1185">Reference proteome</keyword>
<comment type="subcellular location">
    <subcellularLocation>
        <location evidence="1">Cell membrane</location>
        <topology evidence="1">Single-pass membrane protein</topology>
    </subcellularLocation>
    <subcellularLocation>
        <location evidence="7">Cell membrane</location>
        <topology evidence="7">Single-pass type II membrane protein</topology>
    </subcellularLocation>
</comment>
<evidence type="ECO:0000256" key="6">
    <source>
        <dbReference type="ARBA" id="ARBA00023136"/>
    </source>
</evidence>
<sequence>MRIRETRKKLIADINLSPILDLSLMLVIFLAVTTEFISGGEIKVQVPKGGAAVVTTRDVVKIIVDKWGKIYYDGKVYSDPVKLIKHLPRNRPVFIKADRETPYLYVFSLLDTLRKSGIKKVSLVGQRVE</sequence>
<keyword evidence="6" id="KW-0472">Membrane</keyword>
<evidence type="ECO:0000256" key="1">
    <source>
        <dbReference type="ARBA" id="ARBA00004162"/>
    </source>
</evidence>
<name>A0A4R1GDU7_9BACT</name>
<dbReference type="AlphaFoldDB" id="A0A4R1GDU7"/>
<evidence type="ECO:0000256" key="5">
    <source>
        <dbReference type="ARBA" id="ARBA00022989"/>
    </source>
</evidence>
<dbReference type="RefSeq" id="WP_132525171.1">
    <property type="nucleotide sequence ID" value="NZ_SMFV01000001.1"/>
</dbReference>
<evidence type="ECO:0000256" key="7">
    <source>
        <dbReference type="RuleBase" id="RU003879"/>
    </source>
</evidence>
<dbReference type="EMBL" id="SMFV01000001">
    <property type="protein sequence ID" value="TCK06537.1"/>
    <property type="molecule type" value="Genomic_DNA"/>
</dbReference>
<dbReference type="Proteomes" id="UP000295777">
    <property type="component" value="Unassembled WGS sequence"/>
</dbReference>
<proteinExistence type="inferred from homology"/>
<evidence type="ECO:0000256" key="2">
    <source>
        <dbReference type="ARBA" id="ARBA00005811"/>
    </source>
</evidence>
<dbReference type="GO" id="GO:0022857">
    <property type="term" value="F:transmembrane transporter activity"/>
    <property type="evidence" value="ECO:0007669"/>
    <property type="project" value="InterPro"/>
</dbReference>
<keyword evidence="3" id="KW-1003">Cell membrane</keyword>
<gene>
    <name evidence="8" type="ORF">CLV27_0339</name>
</gene>
<dbReference type="PANTHER" id="PTHR30558">
    <property type="entry name" value="EXBD MEMBRANE COMPONENT OF PMF-DRIVEN MACROMOLECULE IMPORT SYSTEM"/>
    <property type="match status" value="1"/>
</dbReference>
<evidence type="ECO:0000313" key="9">
    <source>
        <dbReference type="Proteomes" id="UP000295777"/>
    </source>
</evidence>
<comment type="caution">
    <text evidence="8">The sequence shown here is derived from an EMBL/GenBank/DDBJ whole genome shotgun (WGS) entry which is preliminary data.</text>
</comment>
<keyword evidence="5" id="KW-1133">Transmembrane helix</keyword>
<evidence type="ECO:0000256" key="3">
    <source>
        <dbReference type="ARBA" id="ARBA00022475"/>
    </source>
</evidence>
<reference evidence="8 9" key="1">
    <citation type="submission" date="2019-03" db="EMBL/GenBank/DDBJ databases">
        <title>Genomic Encyclopedia of Archaeal and Bacterial Type Strains, Phase II (KMG-II): from individual species to whole genera.</title>
        <authorList>
            <person name="Goeker M."/>
        </authorList>
    </citation>
    <scope>NUCLEOTIDE SEQUENCE [LARGE SCALE GENOMIC DNA]</scope>
    <source>
        <strain evidence="8 9">DSM 24425</strain>
    </source>
</reference>
<protein>
    <submittedName>
        <fullName evidence="8">Biopolymer transport protein ExbD</fullName>
    </submittedName>
</protein>
<dbReference type="GO" id="GO:0005886">
    <property type="term" value="C:plasma membrane"/>
    <property type="evidence" value="ECO:0007669"/>
    <property type="project" value="UniProtKB-SubCell"/>
</dbReference>
<keyword evidence="7" id="KW-0653">Protein transport</keyword>
<evidence type="ECO:0000256" key="4">
    <source>
        <dbReference type="ARBA" id="ARBA00022692"/>
    </source>
</evidence>
<dbReference type="OrthoDB" id="9798629at2"/>
<evidence type="ECO:0000313" key="8">
    <source>
        <dbReference type="EMBL" id="TCK06537.1"/>
    </source>
</evidence>